<keyword evidence="2 7" id="KW-0813">Transport</keyword>
<dbReference type="Gene3D" id="1.10.3720.10">
    <property type="entry name" value="MetI-like"/>
    <property type="match status" value="1"/>
</dbReference>
<name>A0A3S0BW04_9BACL</name>
<evidence type="ECO:0000256" key="7">
    <source>
        <dbReference type="RuleBase" id="RU363032"/>
    </source>
</evidence>
<feature type="transmembrane region" description="Helical" evidence="7">
    <location>
        <begin position="182"/>
        <end position="203"/>
    </location>
</feature>
<dbReference type="AlphaFoldDB" id="A0A3S0BW04"/>
<feature type="domain" description="ABC transmembrane type-1" evidence="8">
    <location>
        <begin position="142"/>
        <end position="341"/>
    </location>
</feature>
<comment type="similarity">
    <text evidence="7">Belongs to the binding-protein-dependent transport system permease family.</text>
</comment>
<dbReference type="CDD" id="cd06261">
    <property type="entry name" value="TM_PBP2"/>
    <property type="match status" value="1"/>
</dbReference>
<evidence type="ECO:0000256" key="2">
    <source>
        <dbReference type="ARBA" id="ARBA00022448"/>
    </source>
</evidence>
<proteinExistence type="inferred from homology"/>
<dbReference type="PANTHER" id="PTHR30465">
    <property type="entry name" value="INNER MEMBRANE ABC TRANSPORTER"/>
    <property type="match status" value="1"/>
</dbReference>
<dbReference type="SUPFAM" id="SSF161098">
    <property type="entry name" value="MetI-like"/>
    <property type="match status" value="1"/>
</dbReference>
<dbReference type="PANTHER" id="PTHR30465:SF0">
    <property type="entry name" value="OLIGOPEPTIDE TRANSPORT SYSTEM PERMEASE PROTEIN APPB"/>
    <property type="match status" value="1"/>
</dbReference>
<evidence type="ECO:0000256" key="4">
    <source>
        <dbReference type="ARBA" id="ARBA00022692"/>
    </source>
</evidence>
<evidence type="ECO:0000256" key="5">
    <source>
        <dbReference type="ARBA" id="ARBA00022989"/>
    </source>
</evidence>
<dbReference type="Proteomes" id="UP000276128">
    <property type="component" value="Unassembled WGS sequence"/>
</dbReference>
<feature type="transmembrane region" description="Helical" evidence="7">
    <location>
        <begin position="148"/>
        <end position="170"/>
    </location>
</feature>
<gene>
    <name evidence="9" type="ORF">EJQ19_11245</name>
</gene>
<reference evidence="9 10" key="1">
    <citation type="submission" date="2018-12" db="EMBL/GenBank/DDBJ databases">
        <title>Bacillus ochoae sp. nov., Paenibacillus whitsoniae sp. nov., Paenibacillus spiritus sp. nov. Isolated from the Mars Exploration Rover during spacecraft assembly.</title>
        <authorList>
            <person name="Seuylemezian A."/>
            <person name="Vaishampayan P."/>
        </authorList>
    </citation>
    <scope>NUCLEOTIDE SEQUENCE [LARGE SCALE GENOMIC DNA]</scope>
    <source>
        <strain evidence="9 10">MER 54</strain>
    </source>
</reference>
<evidence type="ECO:0000256" key="6">
    <source>
        <dbReference type="ARBA" id="ARBA00023136"/>
    </source>
</evidence>
<dbReference type="GO" id="GO:0055085">
    <property type="term" value="P:transmembrane transport"/>
    <property type="evidence" value="ECO:0007669"/>
    <property type="project" value="InterPro"/>
</dbReference>
<feature type="transmembrane region" description="Helical" evidence="7">
    <location>
        <begin position="291"/>
        <end position="317"/>
    </location>
</feature>
<dbReference type="OrthoDB" id="9807402at2"/>
<keyword evidence="6 7" id="KW-0472">Membrane</keyword>
<dbReference type="InterPro" id="IPR035906">
    <property type="entry name" value="MetI-like_sf"/>
</dbReference>
<feature type="transmembrane region" description="Helical" evidence="7">
    <location>
        <begin position="323"/>
        <end position="344"/>
    </location>
</feature>
<accession>A0A3S0BW04</accession>
<dbReference type="EMBL" id="RXHU01000028">
    <property type="protein sequence ID" value="RTE09626.1"/>
    <property type="molecule type" value="Genomic_DNA"/>
</dbReference>
<organism evidence="9 10">
    <name type="scientific">Paenibacillus whitsoniae</name>
    <dbReference type="NCBI Taxonomy" id="2496558"/>
    <lineage>
        <taxon>Bacteria</taxon>
        <taxon>Bacillati</taxon>
        <taxon>Bacillota</taxon>
        <taxon>Bacilli</taxon>
        <taxon>Bacillales</taxon>
        <taxon>Paenibacillaceae</taxon>
        <taxon>Paenibacillus</taxon>
    </lineage>
</organism>
<sequence length="357" mass="39002">MKAMGRWLLLGAITLIGIFLLSNIRQMFLSVQPDQLRVTVSAGTNLSKMIEVLPGSQAIDEKSGLLRVPYGKAWEYQGTAMATRGVLRATTVPLDAPVISWRYYGYSVKEQVKGYLHGDFGTYRDPYTRKEVAIAHGIPQMLLKTCKYFVPGLLLAIVLSILAAMWAALFRRAGNLLDGLQALLVGVPDFFLIVLIQLGAVYATKLLGHYVLLVVQVGNRTPFLIPFLTIALIPSVTIYGTLRLAILREMGQDYVVTALAKGLTRGEVLIKHVLRNVMEDVLAILPKATTLALASMAVAEAICGITGLGGFIVSPLYQGISSMSSICVTLGLITMAFHILYALLRKQFIVRTEVTES</sequence>
<dbReference type="PROSITE" id="PS50928">
    <property type="entry name" value="ABC_TM1"/>
    <property type="match status" value="1"/>
</dbReference>
<keyword evidence="4 7" id="KW-0812">Transmembrane</keyword>
<comment type="caution">
    <text evidence="9">The sequence shown here is derived from an EMBL/GenBank/DDBJ whole genome shotgun (WGS) entry which is preliminary data.</text>
</comment>
<evidence type="ECO:0000313" key="10">
    <source>
        <dbReference type="Proteomes" id="UP000276128"/>
    </source>
</evidence>
<evidence type="ECO:0000259" key="8">
    <source>
        <dbReference type="PROSITE" id="PS50928"/>
    </source>
</evidence>
<keyword evidence="3" id="KW-1003">Cell membrane</keyword>
<evidence type="ECO:0000256" key="3">
    <source>
        <dbReference type="ARBA" id="ARBA00022475"/>
    </source>
</evidence>
<feature type="transmembrane region" description="Helical" evidence="7">
    <location>
        <begin position="223"/>
        <end position="242"/>
    </location>
</feature>
<dbReference type="GO" id="GO:0005886">
    <property type="term" value="C:plasma membrane"/>
    <property type="evidence" value="ECO:0007669"/>
    <property type="project" value="UniProtKB-SubCell"/>
</dbReference>
<evidence type="ECO:0000256" key="1">
    <source>
        <dbReference type="ARBA" id="ARBA00004651"/>
    </source>
</evidence>
<protein>
    <submittedName>
        <fullName evidence="9">ABC transporter permease subunit</fullName>
    </submittedName>
</protein>
<dbReference type="InterPro" id="IPR000515">
    <property type="entry name" value="MetI-like"/>
</dbReference>
<comment type="subcellular location">
    <subcellularLocation>
        <location evidence="1 7">Cell membrane</location>
        <topology evidence="1 7">Multi-pass membrane protein</topology>
    </subcellularLocation>
</comment>
<keyword evidence="10" id="KW-1185">Reference proteome</keyword>
<evidence type="ECO:0000313" key="9">
    <source>
        <dbReference type="EMBL" id="RTE09626.1"/>
    </source>
</evidence>
<keyword evidence="5 7" id="KW-1133">Transmembrane helix</keyword>
<dbReference type="Pfam" id="PF00528">
    <property type="entry name" value="BPD_transp_1"/>
    <property type="match status" value="1"/>
</dbReference>